<accession>A0ABP4XHH5</accession>
<reference evidence="8" key="1">
    <citation type="journal article" date="2019" name="Int. J. Syst. Evol. Microbiol.">
        <title>The Global Catalogue of Microorganisms (GCM) 10K type strain sequencing project: providing services to taxonomists for standard genome sequencing and annotation.</title>
        <authorList>
            <consortium name="The Broad Institute Genomics Platform"/>
            <consortium name="The Broad Institute Genome Sequencing Center for Infectious Disease"/>
            <person name="Wu L."/>
            <person name="Ma J."/>
        </authorList>
    </citation>
    <scope>NUCLEOTIDE SEQUENCE [LARGE SCALE GENOMIC DNA]</scope>
    <source>
        <strain evidence="8">JCM 15591</strain>
    </source>
</reference>
<dbReference type="PANTHER" id="PTHR33217">
    <property type="entry name" value="TRANSPOSASE FOR INSERTION SEQUENCE ELEMENT IS1081"/>
    <property type="match status" value="1"/>
</dbReference>
<name>A0ABP4XHH5_9MICO</name>
<dbReference type="EMBL" id="BAAAPN010000107">
    <property type="protein sequence ID" value="GAA1778456.1"/>
    <property type="molecule type" value="Genomic_DNA"/>
</dbReference>
<comment type="caution">
    <text evidence="7">The sequence shown here is derived from an EMBL/GenBank/DDBJ whole genome shotgun (WGS) entry which is preliminary data.</text>
</comment>
<gene>
    <name evidence="7" type="ORF">GCM10009810_39220</name>
</gene>
<sequence length="103" mass="10917">MGVPPACGGHAGLVRSTLHRVYGAIFIDAIYVKVRDGQVGNQPFYAAVGVDLHGHRDVLGVWPGTGVGGESAKYWLNVLTELKNKGRRGRVLQPPQAGGARSL</sequence>
<keyword evidence="3 6" id="KW-0815">Transposition</keyword>
<evidence type="ECO:0000256" key="5">
    <source>
        <dbReference type="ARBA" id="ARBA00023172"/>
    </source>
</evidence>
<keyword evidence="5 6" id="KW-0233">DNA recombination</keyword>
<evidence type="ECO:0000256" key="6">
    <source>
        <dbReference type="RuleBase" id="RU365089"/>
    </source>
</evidence>
<proteinExistence type="inferred from homology"/>
<keyword evidence="4 6" id="KW-0238">DNA-binding</keyword>
<keyword evidence="6" id="KW-0814">Transposable element</keyword>
<dbReference type="Proteomes" id="UP001501475">
    <property type="component" value="Unassembled WGS sequence"/>
</dbReference>
<keyword evidence="8" id="KW-1185">Reference proteome</keyword>
<evidence type="ECO:0000313" key="7">
    <source>
        <dbReference type="EMBL" id="GAA1778456.1"/>
    </source>
</evidence>
<comment type="function">
    <text evidence="1 6">Required for the transposition of the insertion element.</text>
</comment>
<protein>
    <recommendedName>
        <fullName evidence="6">Mutator family transposase</fullName>
    </recommendedName>
</protein>
<evidence type="ECO:0000256" key="4">
    <source>
        <dbReference type="ARBA" id="ARBA00023125"/>
    </source>
</evidence>
<dbReference type="InterPro" id="IPR001207">
    <property type="entry name" value="Transposase_mutator"/>
</dbReference>
<evidence type="ECO:0000256" key="3">
    <source>
        <dbReference type="ARBA" id="ARBA00022578"/>
    </source>
</evidence>
<evidence type="ECO:0000256" key="2">
    <source>
        <dbReference type="ARBA" id="ARBA00010961"/>
    </source>
</evidence>
<organism evidence="7 8">
    <name type="scientific">Nostocoides vanveenii</name>
    <dbReference type="NCBI Taxonomy" id="330835"/>
    <lineage>
        <taxon>Bacteria</taxon>
        <taxon>Bacillati</taxon>
        <taxon>Actinomycetota</taxon>
        <taxon>Actinomycetes</taxon>
        <taxon>Micrococcales</taxon>
        <taxon>Intrasporangiaceae</taxon>
        <taxon>Nostocoides</taxon>
    </lineage>
</organism>
<evidence type="ECO:0000313" key="8">
    <source>
        <dbReference type="Proteomes" id="UP001501475"/>
    </source>
</evidence>
<comment type="similarity">
    <text evidence="2 6">Belongs to the transposase mutator family.</text>
</comment>
<dbReference type="PANTHER" id="PTHR33217:SF8">
    <property type="entry name" value="MUTATOR FAMILY TRANSPOSASE"/>
    <property type="match status" value="1"/>
</dbReference>
<evidence type="ECO:0000256" key="1">
    <source>
        <dbReference type="ARBA" id="ARBA00002190"/>
    </source>
</evidence>
<dbReference type="Pfam" id="PF00872">
    <property type="entry name" value="Transposase_mut"/>
    <property type="match status" value="1"/>
</dbReference>